<evidence type="ECO:0000256" key="1">
    <source>
        <dbReference type="ARBA" id="ARBA00022723"/>
    </source>
</evidence>
<evidence type="ECO:0000256" key="5">
    <source>
        <dbReference type="SAM" id="MobiDB-lite"/>
    </source>
</evidence>
<dbReference type="InParanoid" id="A0A6J2Y3C6"/>
<dbReference type="GO" id="GO:0008270">
    <property type="term" value="F:zinc ion binding"/>
    <property type="evidence" value="ECO:0007669"/>
    <property type="project" value="UniProtKB-KW"/>
</dbReference>
<feature type="region of interest" description="Disordered" evidence="5">
    <location>
        <begin position="20"/>
        <end position="104"/>
    </location>
</feature>
<name>A0A6J2Y3C6_SITOR</name>
<sequence length="320" mass="35873">MPRRSTRITAAKKNAEIEFLSQTRFSNSSDEEESSAEIFLYGRDATKKKKSRKATKSRGRKSTAGPSRQKTSTNKRQTLPSKSTSLLISDTDEEEATDNKRIQNNQEDEIKKKLDTFFDALDSDDDIQFGTKNDEQVLSVPHGKKDKPFYEISSDSEPEDKPSTSASTSKFSFDHKPETLSSSTSSLKSKGNKPNNLFDFVDDILKDCDLVNVCKDKIKENIPVSSLEDLVKKTNDIIGNVSNLVGDLQAKPEEPKKNDEKEPPCCPICLETLDGNIKIMVTMCGHLFCEPCIIQVAKTVKKCPTCRKTVTKTKYHPIYI</sequence>
<dbReference type="InterPro" id="IPR013083">
    <property type="entry name" value="Znf_RING/FYVE/PHD"/>
</dbReference>
<feature type="region of interest" description="Disordered" evidence="5">
    <location>
        <begin position="132"/>
        <end position="191"/>
    </location>
</feature>
<protein>
    <submittedName>
        <fullName evidence="8">Pre-mRNA-splicing factor CWC24-like</fullName>
    </submittedName>
</protein>
<evidence type="ECO:0000256" key="4">
    <source>
        <dbReference type="PROSITE-ProRule" id="PRU00175"/>
    </source>
</evidence>
<keyword evidence="1" id="KW-0479">Metal-binding</keyword>
<evidence type="ECO:0000256" key="3">
    <source>
        <dbReference type="ARBA" id="ARBA00022833"/>
    </source>
</evidence>
<accession>A0A6J2Y3C6</accession>
<feature type="compositionally biased region" description="Basic residues" evidence="5">
    <location>
        <begin position="46"/>
        <end position="61"/>
    </location>
</feature>
<dbReference type="OrthoDB" id="6105938at2759"/>
<evidence type="ECO:0000313" key="7">
    <source>
        <dbReference type="Proteomes" id="UP000504635"/>
    </source>
</evidence>
<dbReference type="GeneID" id="115883305"/>
<gene>
    <name evidence="8" type="primary">LOC115883305</name>
</gene>
<dbReference type="PROSITE" id="PS00518">
    <property type="entry name" value="ZF_RING_1"/>
    <property type="match status" value="1"/>
</dbReference>
<proteinExistence type="predicted"/>
<dbReference type="PANTHER" id="PTHR23041">
    <property type="entry name" value="RING FINGER DOMAIN-CONTAINING"/>
    <property type="match status" value="1"/>
</dbReference>
<dbReference type="KEGG" id="soy:115883305"/>
<evidence type="ECO:0000259" key="6">
    <source>
        <dbReference type="PROSITE" id="PS50089"/>
    </source>
</evidence>
<dbReference type="Gene3D" id="3.30.40.10">
    <property type="entry name" value="Zinc/RING finger domain, C3HC4 (zinc finger)"/>
    <property type="match status" value="1"/>
</dbReference>
<reference evidence="8" key="1">
    <citation type="submission" date="2025-08" db="UniProtKB">
        <authorList>
            <consortium name="RefSeq"/>
        </authorList>
    </citation>
    <scope>IDENTIFICATION</scope>
    <source>
        <tissue evidence="8">Gonads</tissue>
    </source>
</reference>
<dbReference type="SMART" id="SM00184">
    <property type="entry name" value="RING"/>
    <property type="match status" value="1"/>
</dbReference>
<organism evidence="7 8">
    <name type="scientific">Sitophilus oryzae</name>
    <name type="common">Rice weevil</name>
    <name type="synonym">Curculio oryzae</name>
    <dbReference type="NCBI Taxonomy" id="7048"/>
    <lineage>
        <taxon>Eukaryota</taxon>
        <taxon>Metazoa</taxon>
        <taxon>Ecdysozoa</taxon>
        <taxon>Arthropoda</taxon>
        <taxon>Hexapoda</taxon>
        <taxon>Insecta</taxon>
        <taxon>Pterygota</taxon>
        <taxon>Neoptera</taxon>
        <taxon>Endopterygota</taxon>
        <taxon>Coleoptera</taxon>
        <taxon>Polyphaga</taxon>
        <taxon>Cucujiformia</taxon>
        <taxon>Curculionidae</taxon>
        <taxon>Dryophthorinae</taxon>
        <taxon>Sitophilus</taxon>
    </lineage>
</organism>
<keyword evidence="2 4" id="KW-0863">Zinc-finger</keyword>
<dbReference type="PANTHER" id="PTHR23041:SF78">
    <property type="entry name" value="E3 UBIQUITIN-PROTEIN LIGASE RNF4"/>
    <property type="match status" value="1"/>
</dbReference>
<feature type="domain" description="RING-type" evidence="6">
    <location>
        <begin position="266"/>
        <end position="307"/>
    </location>
</feature>
<keyword evidence="3" id="KW-0862">Zinc</keyword>
<dbReference type="Pfam" id="PF13639">
    <property type="entry name" value="zf-RING_2"/>
    <property type="match status" value="1"/>
</dbReference>
<evidence type="ECO:0000313" key="8">
    <source>
        <dbReference type="RefSeq" id="XP_030757510.1"/>
    </source>
</evidence>
<dbReference type="Proteomes" id="UP000504635">
    <property type="component" value="Unplaced"/>
</dbReference>
<dbReference type="InterPro" id="IPR017907">
    <property type="entry name" value="Znf_RING_CS"/>
</dbReference>
<keyword evidence="7" id="KW-1185">Reference proteome</keyword>
<dbReference type="InterPro" id="IPR001841">
    <property type="entry name" value="Znf_RING"/>
</dbReference>
<feature type="compositionally biased region" description="Polar residues" evidence="5">
    <location>
        <begin position="64"/>
        <end position="88"/>
    </location>
</feature>
<evidence type="ECO:0000256" key="2">
    <source>
        <dbReference type="ARBA" id="ARBA00022771"/>
    </source>
</evidence>
<feature type="compositionally biased region" description="Low complexity" evidence="5">
    <location>
        <begin position="179"/>
        <end position="189"/>
    </location>
</feature>
<dbReference type="InterPro" id="IPR047134">
    <property type="entry name" value="RNF4"/>
</dbReference>
<dbReference type="PROSITE" id="PS50089">
    <property type="entry name" value="ZF_RING_2"/>
    <property type="match status" value="1"/>
</dbReference>
<dbReference type="RefSeq" id="XP_030757510.1">
    <property type="nucleotide sequence ID" value="XM_030901650.1"/>
</dbReference>
<dbReference type="SUPFAM" id="SSF57850">
    <property type="entry name" value="RING/U-box"/>
    <property type="match status" value="1"/>
</dbReference>
<dbReference type="AlphaFoldDB" id="A0A6J2Y3C6"/>